<dbReference type="KEGG" id="fcj:RN605_00845"/>
<evidence type="ECO:0000259" key="2">
    <source>
        <dbReference type="Pfam" id="PF14470"/>
    </source>
</evidence>
<dbReference type="InterPro" id="IPR039519">
    <property type="entry name" value="YokE-like_PH"/>
</dbReference>
<feature type="domain" description="YokE-like PH" evidence="2">
    <location>
        <begin position="106"/>
        <end position="196"/>
    </location>
</feature>
<proteinExistence type="predicted"/>
<dbReference type="Pfam" id="PF09851">
    <property type="entry name" value="SHOCT"/>
    <property type="match status" value="1"/>
</dbReference>
<dbReference type="EMBL" id="CP134890">
    <property type="protein sequence ID" value="WNM21918.1"/>
    <property type="molecule type" value="Genomic_DNA"/>
</dbReference>
<protein>
    <submittedName>
        <fullName evidence="3">PH domain-containing protein</fullName>
    </submittedName>
</protein>
<name>A0AA96J1H5_9FLAO</name>
<sequence>MNNCVMCSTGLKFMNTPTFGAGKLSDGGIVCTSCYKKINNANPSVAFKLKKYTLQQVQEILQVKADENNSKNSKLDEIKTELKNLNLGNTSLFLGRKEINELPQILAEGEKINNVIQGTYNNGHGILVSTNRRLIFIDKGLIYGLKVEDFPLDKISSIQYETGLLLAKVKIHTSGNIAVIDNVEKTSARQFAEFVRNYISQPKEQQTVFVQNNGEPSILDQIEKLAKLKDNGILSEDEFTEQKKKLLEKL</sequence>
<dbReference type="InterPro" id="IPR037063">
    <property type="entry name" value="PHb_sf"/>
</dbReference>
<dbReference type="Proteomes" id="UP001304515">
    <property type="component" value="Chromosome"/>
</dbReference>
<reference evidence="3 5" key="1">
    <citation type="submission" date="2023-09" db="EMBL/GenBank/DDBJ databases">
        <title>Flavobacterium sp. a novel bacteria isolate from Pepper rhizosphere.</title>
        <authorList>
            <person name="Peng Y."/>
            <person name="Lee J."/>
        </authorList>
    </citation>
    <scope>NUCLEOTIDE SEQUENCE</scope>
    <source>
        <strain evidence="3">PMR2A8</strain>
        <strain evidence="4 5">PMTSA4</strain>
    </source>
</reference>
<dbReference type="InterPro" id="IPR018649">
    <property type="entry name" value="SHOCT"/>
</dbReference>
<gene>
    <name evidence="4" type="ORF">RN605_00845</name>
    <name evidence="3" type="ORF">RN608_07545</name>
</gene>
<evidence type="ECO:0000313" key="5">
    <source>
        <dbReference type="Proteomes" id="UP001304515"/>
    </source>
</evidence>
<accession>A0AA96F0H5</accession>
<organism evidence="3">
    <name type="scientific">Flavobacterium capsici</name>
    <dbReference type="NCBI Taxonomy" id="3075618"/>
    <lineage>
        <taxon>Bacteria</taxon>
        <taxon>Pseudomonadati</taxon>
        <taxon>Bacteroidota</taxon>
        <taxon>Flavobacteriia</taxon>
        <taxon>Flavobacteriales</taxon>
        <taxon>Flavobacteriaceae</taxon>
        <taxon>Flavobacterium</taxon>
    </lineage>
</organism>
<dbReference type="Pfam" id="PF14470">
    <property type="entry name" value="bPH_3"/>
    <property type="match status" value="1"/>
</dbReference>
<evidence type="ECO:0000313" key="4">
    <source>
        <dbReference type="EMBL" id="WNM21918.1"/>
    </source>
</evidence>
<keyword evidence="5" id="KW-1185">Reference proteome</keyword>
<evidence type="ECO:0000313" key="3">
    <source>
        <dbReference type="EMBL" id="WNM17865.1"/>
    </source>
</evidence>
<feature type="domain" description="SHOCT" evidence="1">
    <location>
        <begin position="220"/>
        <end position="247"/>
    </location>
</feature>
<dbReference type="EMBL" id="CP134878">
    <property type="protein sequence ID" value="WNM17865.1"/>
    <property type="molecule type" value="Genomic_DNA"/>
</dbReference>
<dbReference type="Gene3D" id="2.30.29.50">
    <property type="entry name" value="Bacterial Pleckstrin homology domain"/>
    <property type="match status" value="1"/>
</dbReference>
<evidence type="ECO:0000259" key="1">
    <source>
        <dbReference type="Pfam" id="PF09851"/>
    </source>
</evidence>
<dbReference type="AlphaFoldDB" id="A0AA96J1H5"/>
<dbReference type="RefSeq" id="WP_313321515.1">
    <property type="nucleotide sequence ID" value="NZ_CP134878.1"/>
</dbReference>
<accession>A0AA96J1H5</accession>